<dbReference type="Proteomes" id="UP000280434">
    <property type="component" value="Unassembled WGS sequence"/>
</dbReference>
<evidence type="ECO:0000313" key="2">
    <source>
        <dbReference type="EMBL" id="RKP47419.1"/>
    </source>
</evidence>
<gene>
    <name evidence="2" type="ORF">D7S89_14275</name>
</gene>
<reference evidence="2 3" key="1">
    <citation type="submission" date="2018-10" db="EMBL/GenBank/DDBJ databases">
        <title>Paraburkholderia sp. 7MK8-2, isolated from soil.</title>
        <authorList>
            <person name="Gao Z.-H."/>
            <person name="Qiu L.-H."/>
        </authorList>
    </citation>
    <scope>NUCLEOTIDE SEQUENCE [LARGE SCALE GENOMIC DNA]</scope>
    <source>
        <strain evidence="2 3">7MK8-2</strain>
    </source>
</reference>
<proteinExistence type="predicted"/>
<dbReference type="SUPFAM" id="SSF88874">
    <property type="entry name" value="Receptor-binding domain of short tail fibre protein gp12"/>
    <property type="match status" value="1"/>
</dbReference>
<dbReference type="EMBL" id="RBZV01000005">
    <property type="protein sequence ID" value="RKP47419.1"/>
    <property type="molecule type" value="Genomic_DNA"/>
</dbReference>
<comment type="caution">
    <text evidence="2">The sequence shown here is derived from an EMBL/GenBank/DDBJ whole genome shotgun (WGS) entry which is preliminary data.</text>
</comment>
<dbReference type="OrthoDB" id="9810174at2"/>
<feature type="domain" description="Phage tail collar" evidence="1">
    <location>
        <begin position="7"/>
        <end position="62"/>
    </location>
</feature>
<sequence length="168" mass="17920">MADQFLGEIRIFGFNYAPADWAFCDGQLMPIEQNRKLFSVLGVTYGGNGVDNFALPDLRGRAAMAPDAGGLNNPQGADTVQLSADQMPAHTHTLYADYLRPHSSAPDGRLPAHSSEANNCAFIATGTTPGPTITQLSPLAVGTFGESLPHENRQPYLGLNFCIALKDA</sequence>
<organism evidence="2 3">
    <name type="scientific">Trinickia fusca</name>
    <dbReference type="NCBI Taxonomy" id="2419777"/>
    <lineage>
        <taxon>Bacteria</taxon>
        <taxon>Pseudomonadati</taxon>
        <taxon>Pseudomonadota</taxon>
        <taxon>Betaproteobacteria</taxon>
        <taxon>Burkholderiales</taxon>
        <taxon>Burkholderiaceae</taxon>
        <taxon>Trinickia</taxon>
    </lineage>
</organism>
<dbReference type="AlphaFoldDB" id="A0A494XGX7"/>
<keyword evidence="3" id="KW-1185">Reference proteome</keyword>
<protein>
    <recommendedName>
        <fullName evidence="1">Phage tail collar domain-containing protein</fullName>
    </recommendedName>
</protein>
<dbReference type="Gene3D" id="3.90.1340.10">
    <property type="entry name" value="Phage tail collar domain"/>
    <property type="match status" value="1"/>
</dbReference>
<dbReference type="InterPro" id="IPR037053">
    <property type="entry name" value="Phage_tail_collar_dom_sf"/>
</dbReference>
<dbReference type="Pfam" id="PF07484">
    <property type="entry name" value="Collar"/>
    <property type="match status" value="1"/>
</dbReference>
<name>A0A494XGX7_9BURK</name>
<evidence type="ECO:0000313" key="3">
    <source>
        <dbReference type="Proteomes" id="UP000280434"/>
    </source>
</evidence>
<dbReference type="InterPro" id="IPR011083">
    <property type="entry name" value="Phage_tail_collar_dom"/>
</dbReference>
<dbReference type="RefSeq" id="WP_121278368.1">
    <property type="nucleotide sequence ID" value="NZ_RBZV01000005.1"/>
</dbReference>
<accession>A0A494XGX7</accession>
<evidence type="ECO:0000259" key="1">
    <source>
        <dbReference type="Pfam" id="PF07484"/>
    </source>
</evidence>